<organism evidence="1 2">
    <name type="scientific">Macrolepiota fuliginosa MF-IS2</name>
    <dbReference type="NCBI Taxonomy" id="1400762"/>
    <lineage>
        <taxon>Eukaryota</taxon>
        <taxon>Fungi</taxon>
        <taxon>Dikarya</taxon>
        <taxon>Basidiomycota</taxon>
        <taxon>Agaricomycotina</taxon>
        <taxon>Agaricomycetes</taxon>
        <taxon>Agaricomycetidae</taxon>
        <taxon>Agaricales</taxon>
        <taxon>Agaricineae</taxon>
        <taxon>Agaricaceae</taxon>
        <taxon>Macrolepiota</taxon>
    </lineage>
</organism>
<dbReference type="EMBL" id="MU151154">
    <property type="protein sequence ID" value="KAF9448670.1"/>
    <property type="molecule type" value="Genomic_DNA"/>
</dbReference>
<dbReference type="SUPFAM" id="SSF52058">
    <property type="entry name" value="L domain-like"/>
    <property type="match status" value="1"/>
</dbReference>
<dbReference type="Gene3D" id="3.80.10.10">
    <property type="entry name" value="Ribonuclease Inhibitor"/>
    <property type="match status" value="1"/>
</dbReference>
<reference evidence="1" key="1">
    <citation type="submission" date="2020-11" db="EMBL/GenBank/DDBJ databases">
        <authorList>
            <consortium name="DOE Joint Genome Institute"/>
            <person name="Ahrendt S."/>
            <person name="Riley R."/>
            <person name="Andreopoulos W."/>
            <person name="Labutti K."/>
            <person name="Pangilinan J."/>
            <person name="Ruiz-Duenas F.J."/>
            <person name="Barrasa J.M."/>
            <person name="Sanchez-Garcia M."/>
            <person name="Camarero S."/>
            <person name="Miyauchi S."/>
            <person name="Serrano A."/>
            <person name="Linde D."/>
            <person name="Babiker R."/>
            <person name="Drula E."/>
            <person name="Ayuso-Fernandez I."/>
            <person name="Pacheco R."/>
            <person name="Padilla G."/>
            <person name="Ferreira P."/>
            <person name="Barriuso J."/>
            <person name="Kellner H."/>
            <person name="Castanera R."/>
            <person name="Alfaro M."/>
            <person name="Ramirez L."/>
            <person name="Pisabarro A.G."/>
            <person name="Kuo A."/>
            <person name="Tritt A."/>
            <person name="Lipzen A."/>
            <person name="He G."/>
            <person name="Yan M."/>
            <person name="Ng V."/>
            <person name="Cullen D."/>
            <person name="Martin F."/>
            <person name="Rosso M.-N."/>
            <person name="Henrissat B."/>
            <person name="Hibbett D."/>
            <person name="Martinez A.T."/>
            <person name="Grigoriev I.V."/>
        </authorList>
    </citation>
    <scope>NUCLEOTIDE SEQUENCE</scope>
    <source>
        <strain evidence="1">MF-IS2</strain>
    </source>
</reference>
<evidence type="ECO:0000313" key="2">
    <source>
        <dbReference type="Proteomes" id="UP000807342"/>
    </source>
</evidence>
<dbReference type="Proteomes" id="UP000807342">
    <property type="component" value="Unassembled WGS sequence"/>
</dbReference>
<dbReference type="AlphaFoldDB" id="A0A9P5XFR1"/>
<evidence type="ECO:0008006" key="3">
    <source>
        <dbReference type="Google" id="ProtNLM"/>
    </source>
</evidence>
<accession>A0A9P5XFR1</accession>
<evidence type="ECO:0000313" key="1">
    <source>
        <dbReference type="EMBL" id="KAF9448670.1"/>
    </source>
</evidence>
<keyword evidence="2" id="KW-1185">Reference proteome</keyword>
<dbReference type="OrthoDB" id="3543113at2759"/>
<protein>
    <recommendedName>
        <fullName evidence="3">F-box domain-containing protein</fullName>
    </recommendedName>
</protein>
<gene>
    <name evidence="1" type="ORF">P691DRAFT_800453</name>
</gene>
<name>A0A9P5XFR1_9AGAR</name>
<proteinExistence type="predicted"/>
<comment type="caution">
    <text evidence="1">The sequence shown here is derived from an EMBL/GenBank/DDBJ whole genome shotgun (WGS) entry which is preliminary data.</text>
</comment>
<dbReference type="InterPro" id="IPR032675">
    <property type="entry name" value="LRR_dom_sf"/>
</dbReference>
<sequence length="343" mass="39246">MHPCLDIPEIFRRICDEIRLRTTPPHPQSDLASLARTCRALSEIALDSLWYEIDGIGPLIRCMPRDLWEIDGDRRLFLRRPLKSSDIHIFNKYAQHVRSFQSHYSPWHDLPYRALPSYFCGRGSDRLLPKLEQLAWHVDNAEVFPHLGIFLSSALKTLSITFDVRHREQLSCLGTIPTYSPNISKLTIGLSHHTTFSFNNSLVEGFSDALQAWHNLSELEIFYAPLDGLLCAAQMPKLKRLSIHLAKISERSLSDLPNFPWDPPCPSQHYFPALKSLALSSIPSLTVATQFFKMLRSTKLSSLKLGFTAPNTLPDHFHTFFSILTEHCNPSSLRVFQFACWHP</sequence>